<evidence type="ECO:0000313" key="3">
    <source>
        <dbReference type="Proteomes" id="UP000499080"/>
    </source>
</evidence>
<dbReference type="InterPro" id="IPR000210">
    <property type="entry name" value="BTB/POZ_dom"/>
</dbReference>
<comment type="caution">
    <text evidence="2">The sequence shown here is derived from an EMBL/GenBank/DDBJ whole genome shotgun (WGS) entry which is preliminary data.</text>
</comment>
<accession>A0A4Y2KS60</accession>
<dbReference type="SUPFAM" id="SSF54695">
    <property type="entry name" value="POZ domain"/>
    <property type="match status" value="1"/>
</dbReference>
<dbReference type="SMART" id="SM00225">
    <property type="entry name" value="BTB"/>
    <property type="match status" value="1"/>
</dbReference>
<reference evidence="2 3" key="1">
    <citation type="journal article" date="2019" name="Sci. Rep.">
        <title>Orb-weaving spider Araneus ventricosus genome elucidates the spidroin gene catalogue.</title>
        <authorList>
            <person name="Kono N."/>
            <person name="Nakamura H."/>
            <person name="Ohtoshi R."/>
            <person name="Moran D.A.P."/>
            <person name="Shinohara A."/>
            <person name="Yoshida Y."/>
            <person name="Fujiwara M."/>
            <person name="Mori M."/>
            <person name="Tomita M."/>
            <person name="Arakawa K."/>
        </authorList>
    </citation>
    <scope>NUCLEOTIDE SEQUENCE [LARGE SCALE GENOMIC DNA]</scope>
</reference>
<dbReference type="Gene3D" id="3.30.710.10">
    <property type="entry name" value="Potassium Channel Kv1.1, Chain A"/>
    <property type="match status" value="1"/>
</dbReference>
<sequence length="481" mass="56056">MDKKKDSMFIRRGKKHELTWIMRIATLSDLFSECSSPRFETTEKVHWKISLWTGLFTGEDYLFCTLLRLLDGGPSEVHYSVNCKVFIGPERPEDIRCKRQRSKDKAFREGSAFDFRLLSVPDIRRKIGAYLSTAPVKLILQICLQRKSFESLRSKSLFVSTELELGSSSENYYCENRLYIGKKKECVLEEKDESDNTPRDMRTTNYVSIGCLDSGANTWYPIVFHLNEPNSLFRCQMHFLDVNYDIYASSEARKYESGAQRVGHRIHIMKKEDVQKKREILSRHGEIHLRCELSGDRDECYVSQKWTFFPRRIQSTLREDLKDLSQSCSKGTNLKIRIDGEVLNVYKEIICARSPVFHRMFSTNMIEKLSNVIDIEGMRLETLNNFLDYLYSGKFENCMEWEDACDLYSVAEKYFVPSLRRVCSRKLALCVSLENCEQLKVHSRLFEDKELRFSVTSFKLLNANNSICSAGCEHLNDATEE</sequence>
<dbReference type="PANTHER" id="PTHR24413">
    <property type="entry name" value="SPECKLE-TYPE POZ PROTEIN"/>
    <property type="match status" value="1"/>
</dbReference>
<dbReference type="OrthoDB" id="6431385at2759"/>
<dbReference type="Pfam" id="PF00651">
    <property type="entry name" value="BTB"/>
    <property type="match status" value="1"/>
</dbReference>
<organism evidence="2 3">
    <name type="scientific">Araneus ventricosus</name>
    <name type="common">Orbweaver spider</name>
    <name type="synonym">Epeira ventricosa</name>
    <dbReference type="NCBI Taxonomy" id="182803"/>
    <lineage>
        <taxon>Eukaryota</taxon>
        <taxon>Metazoa</taxon>
        <taxon>Ecdysozoa</taxon>
        <taxon>Arthropoda</taxon>
        <taxon>Chelicerata</taxon>
        <taxon>Arachnida</taxon>
        <taxon>Araneae</taxon>
        <taxon>Araneomorphae</taxon>
        <taxon>Entelegynae</taxon>
        <taxon>Araneoidea</taxon>
        <taxon>Araneidae</taxon>
        <taxon>Araneus</taxon>
    </lineage>
</organism>
<evidence type="ECO:0000259" key="1">
    <source>
        <dbReference type="PROSITE" id="PS50097"/>
    </source>
</evidence>
<dbReference type="CDD" id="cd18186">
    <property type="entry name" value="BTB_POZ_ZBTB_KLHL-like"/>
    <property type="match status" value="1"/>
</dbReference>
<evidence type="ECO:0000313" key="2">
    <source>
        <dbReference type="EMBL" id="GBN05211.1"/>
    </source>
</evidence>
<gene>
    <name evidence="2" type="ORF">AVEN_143039_1</name>
</gene>
<dbReference type="PROSITE" id="PS50097">
    <property type="entry name" value="BTB"/>
    <property type="match status" value="1"/>
</dbReference>
<keyword evidence="3" id="KW-1185">Reference proteome</keyword>
<name>A0A4Y2KS60_ARAVE</name>
<feature type="domain" description="BTB" evidence="1">
    <location>
        <begin position="332"/>
        <end position="396"/>
    </location>
</feature>
<protein>
    <recommendedName>
        <fullName evidence="1">BTB domain-containing protein</fullName>
    </recommendedName>
</protein>
<proteinExistence type="predicted"/>
<dbReference type="AlphaFoldDB" id="A0A4Y2KS60"/>
<dbReference type="EMBL" id="BGPR01004949">
    <property type="protein sequence ID" value="GBN05211.1"/>
    <property type="molecule type" value="Genomic_DNA"/>
</dbReference>
<dbReference type="Proteomes" id="UP000499080">
    <property type="component" value="Unassembled WGS sequence"/>
</dbReference>
<dbReference type="InterPro" id="IPR011333">
    <property type="entry name" value="SKP1/BTB/POZ_sf"/>
</dbReference>